<dbReference type="RefSeq" id="WP_111341962.1">
    <property type="nucleotide sequence ID" value="NZ_QLII01000001.1"/>
</dbReference>
<name>A0A327NKJ4_9BACT</name>
<evidence type="ECO:0000256" key="2">
    <source>
        <dbReference type="SAM" id="Phobius"/>
    </source>
</evidence>
<feature type="transmembrane region" description="Helical" evidence="2">
    <location>
        <begin position="10"/>
        <end position="27"/>
    </location>
</feature>
<keyword evidence="2" id="KW-0812">Transmembrane</keyword>
<sequence length="65" mass="6992">MSKELAKIKYYVVVALVVVAGFAWAGFTGTRLLGDDNETTEGRNGYSGGASHSGGSRGYSRFYHK</sequence>
<protein>
    <submittedName>
        <fullName evidence="3">Uncharacterized protein</fullName>
    </submittedName>
</protein>
<keyword evidence="4" id="KW-1185">Reference proteome</keyword>
<organism evidence="3 4">
    <name type="scientific">Spirosoma telluris</name>
    <dbReference type="NCBI Taxonomy" id="2183553"/>
    <lineage>
        <taxon>Bacteria</taxon>
        <taxon>Pseudomonadati</taxon>
        <taxon>Bacteroidota</taxon>
        <taxon>Cytophagia</taxon>
        <taxon>Cytophagales</taxon>
        <taxon>Cytophagaceae</taxon>
        <taxon>Spirosoma</taxon>
    </lineage>
</organism>
<dbReference type="AlphaFoldDB" id="A0A327NKJ4"/>
<gene>
    <name evidence="3" type="ORF">HMF3257_10320</name>
</gene>
<keyword evidence="2" id="KW-0472">Membrane</keyword>
<comment type="caution">
    <text evidence="3">The sequence shown here is derived from an EMBL/GenBank/DDBJ whole genome shotgun (WGS) entry which is preliminary data.</text>
</comment>
<reference evidence="3 4" key="1">
    <citation type="submission" date="2018-06" db="EMBL/GenBank/DDBJ databases">
        <title>Spirosoma sp. HMF3257 Genome sequencing and assembly.</title>
        <authorList>
            <person name="Kang H."/>
            <person name="Cha I."/>
            <person name="Kim H."/>
            <person name="Kang J."/>
            <person name="Joh K."/>
        </authorList>
    </citation>
    <scope>NUCLEOTIDE SEQUENCE [LARGE SCALE GENOMIC DNA]</scope>
    <source>
        <strain evidence="3 4">HMF3257</strain>
    </source>
</reference>
<proteinExistence type="predicted"/>
<evidence type="ECO:0000256" key="1">
    <source>
        <dbReference type="SAM" id="MobiDB-lite"/>
    </source>
</evidence>
<keyword evidence="2" id="KW-1133">Transmembrane helix</keyword>
<dbReference type="EMBL" id="QLII01000001">
    <property type="protein sequence ID" value="RAI74566.1"/>
    <property type="molecule type" value="Genomic_DNA"/>
</dbReference>
<dbReference type="Proteomes" id="UP000249016">
    <property type="component" value="Unassembled WGS sequence"/>
</dbReference>
<feature type="compositionally biased region" description="Gly residues" evidence="1">
    <location>
        <begin position="45"/>
        <end position="57"/>
    </location>
</feature>
<evidence type="ECO:0000313" key="3">
    <source>
        <dbReference type="EMBL" id="RAI74566.1"/>
    </source>
</evidence>
<accession>A0A327NKJ4</accession>
<feature type="region of interest" description="Disordered" evidence="1">
    <location>
        <begin position="30"/>
        <end position="65"/>
    </location>
</feature>
<evidence type="ECO:0000313" key="4">
    <source>
        <dbReference type="Proteomes" id="UP000249016"/>
    </source>
</evidence>